<keyword evidence="2" id="KW-1185">Reference proteome</keyword>
<protein>
    <submittedName>
        <fullName evidence="1">Uncharacterized protein</fullName>
    </submittedName>
</protein>
<dbReference type="Proteomes" id="UP000031443">
    <property type="component" value="Unassembled WGS sequence"/>
</dbReference>
<organism evidence="1 2">
    <name type="scientific">Chelonia mydas</name>
    <name type="common">Green sea-turtle</name>
    <name type="synonym">Chelonia agassizi</name>
    <dbReference type="NCBI Taxonomy" id="8469"/>
    <lineage>
        <taxon>Eukaryota</taxon>
        <taxon>Metazoa</taxon>
        <taxon>Chordata</taxon>
        <taxon>Craniata</taxon>
        <taxon>Vertebrata</taxon>
        <taxon>Euteleostomi</taxon>
        <taxon>Archelosauria</taxon>
        <taxon>Testudinata</taxon>
        <taxon>Testudines</taxon>
        <taxon>Cryptodira</taxon>
        <taxon>Durocryptodira</taxon>
        <taxon>Americhelydia</taxon>
        <taxon>Chelonioidea</taxon>
        <taxon>Cheloniidae</taxon>
        <taxon>Chelonia</taxon>
    </lineage>
</organism>
<evidence type="ECO:0000313" key="1">
    <source>
        <dbReference type="EMBL" id="EMP34905.1"/>
    </source>
</evidence>
<dbReference type="AlphaFoldDB" id="M7BH16"/>
<name>M7BH16_CHEMY</name>
<gene>
    <name evidence="1" type="ORF">UY3_07939</name>
</gene>
<accession>M7BH16</accession>
<reference evidence="2" key="1">
    <citation type="journal article" date="2013" name="Nat. Genet.">
        <title>The draft genomes of soft-shell turtle and green sea turtle yield insights into the development and evolution of the turtle-specific body plan.</title>
        <authorList>
            <person name="Wang Z."/>
            <person name="Pascual-Anaya J."/>
            <person name="Zadissa A."/>
            <person name="Li W."/>
            <person name="Niimura Y."/>
            <person name="Huang Z."/>
            <person name="Li C."/>
            <person name="White S."/>
            <person name="Xiong Z."/>
            <person name="Fang D."/>
            <person name="Wang B."/>
            <person name="Ming Y."/>
            <person name="Chen Y."/>
            <person name="Zheng Y."/>
            <person name="Kuraku S."/>
            <person name="Pignatelli M."/>
            <person name="Herrero J."/>
            <person name="Beal K."/>
            <person name="Nozawa M."/>
            <person name="Li Q."/>
            <person name="Wang J."/>
            <person name="Zhang H."/>
            <person name="Yu L."/>
            <person name="Shigenobu S."/>
            <person name="Wang J."/>
            <person name="Liu J."/>
            <person name="Flicek P."/>
            <person name="Searle S."/>
            <person name="Wang J."/>
            <person name="Kuratani S."/>
            <person name="Yin Y."/>
            <person name="Aken B."/>
            <person name="Zhang G."/>
            <person name="Irie N."/>
        </authorList>
    </citation>
    <scope>NUCLEOTIDE SEQUENCE [LARGE SCALE GENOMIC DNA]</scope>
</reference>
<dbReference type="EMBL" id="KB530910">
    <property type="protein sequence ID" value="EMP34905.1"/>
    <property type="molecule type" value="Genomic_DNA"/>
</dbReference>
<proteinExistence type="predicted"/>
<evidence type="ECO:0000313" key="2">
    <source>
        <dbReference type="Proteomes" id="UP000031443"/>
    </source>
</evidence>
<sequence length="169" mass="18628">MGLSVKLAMHVPPSSLHELPTLADPVWVTPFDYHYYLGYNSTYRAQLRSGPCSGIDITLLETRPLACALRPTDFNGATTVHHQHREELRAGTGHMLSSGARIMGCVYTTSHGLSPISLSQLRVFYGSVDMPLESLREAPPTLLRLCQNHKPSSEGAVQYDTCPPHTLRS</sequence>